<dbReference type="AlphaFoldDB" id="A6KGF8"/>
<organism evidence="1 2">
    <name type="scientific">Rattus norvegicus</name>
    <name type="common">Rat</name>
    <dbReference type="NCBI Taxonomy" id="10116"/>
    <lineage>
        <taxon>Eukaryota</taxon>
        <taxon>Metazoa</taxon>
        <taxon>Chordata</taxon>
        <taxon>Craniata</taxon>
        <taxon>Vertebrata</taxon>
        <taxon>Euteleostomi</taxon>
        <taxon>Mammalia</taxon>
        <taxon>Eutheria</taxon>
        <taxon>Euarchontoglires</taxon>
        <taxon>Glires</taxon>
        <taxon>Rodentia</taxon>
        <taxon>Myomorpha</taxon>
        <taxon>Muroidea</taxon>
        <taxon>Muridae</taxon>
        <taxon>Murinae</taxon>
        <taxon>Rattus</taxon>
    </lineage>
</organism>
<dbReference type="EMBL" id="CH474048">
    <property type="protein sequence ID" value="EDL75707.1"/>
    <property type="molecule type" value="Genomic_DNA"/>
</dbReference>
<evidence type="ECO:0000313" key="2">
    <source>
        <dbReference type="Proteomes" id="UP000234681"/>
    </source>
</evidence>
<gene>
    <name evidence="1" type="ORF">rCG_50992</name>
</gene>
<evidence type="ECO:0000313" key="1">
    <source>
        <dbReference type="EMBL" id="EDL75707.1"/>
    </source>
</evidence>
<protein>
    <submittedName>
        <fullName evidence="1">RCG50992</fullName>
    </submittedName>
</protein>
<proteinExistence type="predicted"/>
<reference evidence="1 2" key="1">
    <citation type="submission" date="2005-09" db="EMBL/GenBank/DDBJ databases">
        <authorList>
            <person name="Mural R.J."/>
            <person name="Li P.W."/>
            <person name="Adams M.D."/>
            <person name="Amanatides P.G."/>
            <person name="Baden-Tillson H."/>
            <person name="Barnstead M."/>
            <person name="Chin S.H."/>
            <person name="Dew I."/>
            <person name="Evans C.A."/>
            <person name="Ferriera S."/>
            <person name="Flanigan M."/>
            <person name="Fosler C."/>
            <person name="Glodek A."/>
            <person name="Gu Z."/>
            <person name="Holt R.A."/>
            <person name="Jennings D."/>
            <person name="Kraft C.L."/>
            <person name="Lu F."/>
            <person name="Nguyen T."/>
            <person name="Nusskern D.R."/>
            <person name="Pfannkoch C.M."/>
            <person name="Sitter C."/>
            <person name="Sutton G.G."/>
            <person name="Venter J.C."/>
            <person name="Wang Z."/>
            <person name="Woodage T."/>
            <person name="Zheng X.H."/>
            <person name="Zhong F."/>
        </authorList>
    </citation>
    <scope>NUCLEOTIDE SEQUENCE [LARGE SCALE GENOMIC DNA]</scope>
    <source>
        <strain>BN</strain>
        <strain evidence="2">Sprague-Dawley</strain>
    </source>
</reference>
<accession>A6KGF8</accession>
<dbReference type="Proteomes" id="UP000234681">
    <property type="component" value="Chromosome 2"/>
</dbReference>
<name>A6KGF8_RAT</name>
<sequence length="42" mass="4648">MANTTRLLPDRRLVEISNSQPWRLSLHAICLAVGTAVSKTLD</sequence>